<feature type="transmembrane region" description="Helical" evidence="2">
    <location>
        <begin position="148"/>
        <end position="172"/>
    </location>
</feature>
<evidence type="ECO:0000313" key="3">
    <source>
        <dbReference type="EMBL" id="GIH82924.1"/>
    </source>
</evidence>
<feature type="transmembrane region" description="Helical" evidence="2">
    <location>
        <begin position="107"/>
        <end position="136"/>
    </location>
</feature>
<evidence type="ECO:0000256" key="1">
    <source>
        <dbReference type="SAM" id="MobiDB-lite"/>
    </source>
</evidence>
<feature type="region of interest" description="Disordered" evidence="1">
    <location>
        <begin position="1"/>
        <end position="57"/>
    </location>
</feature>
<dbReference type="AlphaFoldDB" id="A0A8J3WAL6"/>
<evidence type="ECO:0000313" key="4">
    <source>
        <dbReference type="Proteomes" id="UP000655044"/>
    </source>
</evidence>
<feature type="transmembrane region" description="Helical" evidence="2">
    <location>
        <begin position="64"/>
        <end position="87"/>
    </location>
</feature>
<evidence type="ECO:0000256" key="2">
    <source>
        <dbReference type="SAM" id="Phobius"/>
    </source>
</evidence>
<proteinExistence type="predicted"/>
<keyword evidence="2" id="KW-0812">Transmembrane</keyword>
<dbReference type="RefSeq" id="WP_189241675.1">
    <property type="nucleotide sequence ID" value="NZ_BMQP01000003.1"/>
</dbReference>
<reference evidence="3" key="1">
    <citation type="submission" date="2021-01" db="EMBL/GenBank/DDBJ databases">
        <title>Whole genome shotgun sequence of Planobispora rosea NBRC 15558.</title>
        <authorList>
            <person name="Komaki H."/>
            <person name="Tamura T."/>
        </authorList>
    </citation>
    <scope>NUCLEOTIDE SEQUENCE</scope>
    <source>
        <strain evidence="3">NBRC 15558</strain>
    </source>
</reference>
<keyword evidence="4" id="KW-1185">Reference proteome</keyword>
<accession>A0A8J3WAL6</accession>
<protein>
    <submittedName>
        <fullName evidence="3">Uncharacterized protein</fullName>
    </submittedName>
</protein>
<keyword evidence="2" id="KW-1133">Transmembrane helix</keyword>
<organism evidence="3 4">
    <name type="scientific">Planobispora rosea</name>
    <dbReference type="NCBI Taxonomy" id="35762"/>
    <lineage>
        <taxon>Bacteria</taxon>
        <taxon>Bacillati</taxon>
        <taxon>Actinomycetota</taxon>
        <taxon>Actinomycetes</taxon>
        <taxon>Streptosporangiales</taxon>
        <taxon>Streptosporangiaceae</taxon>
        <taxon>Planobispora</taxon>
    </lineage>
</organism>
<dbReference type="Proteomes" id="UP000655044">
    <property type="component" value="Unassembled WGS sequence"/>
</dbReference>
<keyword evidence="2" id="KW-0472">Membrane</keyword>
<gene>
    <name evidence="3" type="ORF">Pro02_13320</name>
</gene>
<dbReference type="EMBL" id="BOOI01000010">
    <property type="protein sequence ID" value="GIH82924.1"/>
    <property type="molecule type" value="Genomic_DNA"/>
</dbReference>
<feature type="transmembrane region" description="Helical" evidence="2">
    <location>
        <begin position="184"/>
        <end position="201"/>
    </location>
</feature>
<name>A0A8J3WAL6_PLARO</name>
<comment type="caution">
    <text evidence="3">The sequence shown here is derived from an EMBL/GenBank/DDBJ whole genome shotgun (WGS) entry which is preliminary data.</text>
</comment>
<sequence length="354" mass="38493">MRLPFLSRRRKRRSPTPPQTVRDAPATAPAPAPGSEPEPEPEASREPSPEASTESKWNSRLQTLGTLGPPTTIITVVLIWCGYVATWQRFRYFGVYLELADLPNQDLIFYGVETVYPIAAILLLAVFAVLLLHLGVRTLLASPLRRTTSALVWVLTLTGAAVMVRGLVGLFVPEVPRAEVPGTTPLSLALGAPLLAYVLWLRREFAARGGGAASASVSASAETPAVSPPPTVELGIRLAAAGVGVVGLFWSANTFAAEAGLARGYEDALELSRRPEVVLYAKEPLPDVPPITDYTDLGEEVTHRHRYRGFRLLLESRDRLFLVPLTWRPGDRSATVSTFVISYGSNVRLQLLPQ</sequence>